<proteinExistence type="predicted"/>
<evidence type="ECO:0000313" key="2">
    <source>
        <dbReference type="Proteomes" id="UP000619101"/>
    </source>
</evidence>
<organism evidence="1 2">
    <name type="scientific">Solibacillus faecavium</name>
    <dbReference type="NCBI Taxonomy" id="2762221"/>
    <lineage>
        <taxon>Bacteria</taxon>
        <taxon>Bacillati</taxon>
        <taxon>Bacillota</taxon>
        <taxon>Bacilli</taxon>
        <taxon>Bacillales</taxon>
        <taxon>Caryophanaceae</taxon>
        <taxon>Solibacillus</taxon>
    </lineage>
</organism>
<dbReference type="EMBL" id="JACSPZ010000002">
    <property type="protein sequence ID" value="MBD8036013.1"/>
    <property type="molecule type" value="Genomic_DNA"/>
</dbReference>
<protein>
    <submittedName>
        <fullName evidence="1">Uncharacterized protein</fullName>
    </submittedName>
</protein>
<evidence type="ECO:0000313" key="1">
    <source>
        <dbReference type="EMBL" id="MBD8036013.1"/>
    </source>
</evidence>
<gene>
    <name evidence="1" type="ORF">H9635_04615</name>
</gene>
<dbReference type="Proteomes" id="UP000619101">
    <property type="component" value="Unassembled WGS sequence"/>
</dbReference>
<accession>A0ABR8XVQ6</accession>
<comment type="caution">
    <text evidence="1">The sequence shown here is derived from an EMBL/GenBank/DDBJ whole genome shotgun (WGS) entry which is preliminary data.</text>
</comment>
<reference evidence="1 2" key="1">
    <citation type="submission" date="2020-08" db="EMBL/GenBank/DDBJ databases">
        <title>A Genomic Blueprint of the Chicken Gut Microbiome.</title>
        <authorList>
            <person name="Gilroy R."/>
            <person name="Ravi A."/>
            <person name="Getino M."/>
            <person name="Pursley I."/>
            <person name="Horton D.L."/>
            <person name="Alikhan N.-F."/>
            <person name="Baker D."/>
            <person name="Gharbi K."/>
            <person name="Hall N."/>
            <person name="Watson M."/>
            <person name="Adriaenssens E.M."/>
            <person name="Foster-Nyarko E."/>
            <person name="Jarju S."/>
            <person name="Secka A."/>
            <person name="Antonio M."/>
            <person name="Oren A."/>
            <person name="Chaudhuri R."/>
            <person name="La Ragione R.M."/>
            <person name="Hildebrand F."/>
            <person name="Pallen M.J."/>
        </authorList>
    </citation>
    <scope>NUCLEOTIDE SEQUENCE [LARGE SCALE GENOMIC DNA]</scope>
    <source>
        <strain evidence="1 2">A46</strain>
    </source>
</reference>
<sequence>MQKLLLLVVLFLAGCADKAEESKWVGEALPNEPIEEIETLESKVPIYTPTSNAIGYVIKQEKRDKWLLVNAEQVASHPYSLVHNDLLTLGETYAIDVEHNIAIIHIRNSYDYLVEPISTFETKRNEKEVIAEKQHIDTLLNEAINQKIHWQERLQKNNELLEDSLQQPIENFTSYYNKNIFTYNEDNLKAAAVNLIEHLNQFVNDRDEATLTDFIQPSDLLQEVQYLAKLINEFEIKEARKDGFYYFVNGIDDKKNDIRLTFIKVGQQFKLIGANFLTEEFLGDEKIPHMQIDEETAYSSLPGLQMFLNKNLAAIRLSVDKITWTLKQENKKVSVSNGTANFSCETVDVVDNNLILKSCKNTKNENYIIASFKK</sequence>
<name>A0ABR8XVQ6_9BACL</name>
<dbReference type="PROSITE" id="PS51257">
    <property type="entry name" value="PROKAR_LIPOPROTEIN"/>
    <property type="match status" value="1"/>
</dbReference>
<keyword evidence="2" id="KW-1185">Reference proteome</keyword>
<dbReference type="RefSeq" id="WP_191698982.1">
    <property type="nucleotide sequence ID" value="NZ_JACSPZ010000002.1"/>
</dbReference>